<dbReference type="PANTHER" id="PTHR33526:SF4">
    <property type="entry name" value="OS07G0123800 PROTEIN"/>
    <property type="match status" value="1"/>
</dbReference>
<feature type="region of interest" description="Disordered" evidence="1">
    <location>
        <begin position="1"/>
        <end position="24"/>
    </location>
</feature>
<proteinExistence type="predicted"/>
<gene>
    <name evidence="2" type="ORF">KSP39_PZI012027</name>
</gene>
<reference evidence="2 3" key="1">
    <citation type="journal article" date="2022" name="Nat. Plants">
        <title>Genomes of leafy and leafless Platanthera orchids illuminate the evolution of mycoheterotrophy.</title>
        <authorList>
            <person name="Li M.H."/>
            <person name="Liu K.W."/>
            <person name="Li Z."/>
            <person name="Lu H.C."/>
            <person name="Ye Q.L."/>
            <person name="Zhang D."/>
            <person name="Wang J.Y."/>
            <person name="Li Y.F."/>
            <person name="Zhong Z.M."/>
            <person name="Liu X."/>
            <person name="Yu X."/>
            <person name="Liu D.K."/>
            <person name="Tu X.D."/>
            <person name="Liu B."/>
            <person name="Hao Y."/>
            <person name="Liao X.Y."/>
            <person name="Jiang Y.T."/>
            <person name="Sun W.H."/>
            <person name="Chen J."/>
            <person name="Chen Y.Q."/>
            <person name="Ai Y."/>
            <person name="Zhai J.W."/>
            <person name="Wu S.S."/>
            <person name="Zhou Z."/>
            <person name="Hsiao Y.Y."/>
            <person name="Wu W.L."/>
            <person name="Chen Y.Y."/>
            <person name="Lin Y.F."/>
            <person name="Hsu J.L."/>
            <person name="Li C.Y."/>
            <person name="Wang Z.W."/>
            <person name="Zhao X."/>
            <person name="Zhong W.Y."/>
            <person name="Ma X.K."/>
            <person name="Ma L."/>
            <person name="Huang J."/>
            <person name="Chen G.Z."/>
            <person name="Huang M.Z."/>
            <person name="Huang L."/>
            <person name="Peng D.H."/>
            <person name="Luo Y.B."/>
            <person name="Zou S.Q."/>
            <person name="Chen S.P."/>
            <person name="Lan S."/>
            <person name="Tsai W.C."/>
            <person name="Van de Peer Y."/>
            <person name="Liu Z.J."/>
        </authorList>
    </citation>
    <scope>NUCLEOTIDE SEQUENCE [LARGE SCALE GENOMIC DNA]</scope>
    <source>
        <strain evidence="2">Lor287</strain>
    </source>
</reference>
<dbReference type="PANTHER" id="PTHR33526">
    <property type="entry name" value="OS07G0123800 PROTEIN"/>
    <property type="match status" value="1"/>
</dbReference>
<evidence type="ECO:0000313" key="2">
    <source>
        <dbReference type="EMBL" id="KAK8936664.1"/>
    </source>
</evidence>
<feature type="region of interest" description="Disordered" evidence="1">
    <location>
        <begin position="102"/>
        <end position="169"/>
    </location>
</feature>
<dbReference type="Proteomes" id="UP001418222">
    <property type="component" value="Unassembled WGS sequence"/>
</dbReference>
<evidence type="ECO:0000313" key="3">
    <source>
        <dbReference type="Proteomes" id="UP001418222"/>
    </source>
</evidence>
<dbReference type="EMBL" id="JBBWWQ010000010">
    <property type="protein sequence ID" value="KAK8936664.1"/>
    <property type="molecule type" value="Genomic_DNA"/>
</dbReference>
<protein>
    <submittedName>
        <fullName evidence="2">Uncharacterized protein</fullName>
    </submittedName>
</protein>
<organism evidence="2 3">
    <name type="scientific">Platanthera zijinensis</name>
    <dbReference type="NCBI Taxonomy" id="2320716"/>
    <lineage>
        <taxon>Eukaryota</taxon>
        <taxon>Viridiplantae</taxon>
        <taxon>Streptophyta</taxon>
        <taxon>Embryophyta</taxon>
        <taxon>Tracheophyta</taxon>
        <taxon>Spermatophyta</taxon>
        <taxon>Magnoliopsida</taxon>
        <taxon>Liliopsida</taxon>
        <taxon>Asparagales</taxon>
        <taxon>Orchidaceae</taxon>
        <taxon>Orchidoideae</taxon>
        <taxon>Orchideae</taxon>
        <taxon>Orchidinae</taxon>
        <taxon>Platanthera</taxon>
    </lineage>
</organism>
<sequence length="169" mass="17509">MSEAPKSSPENSKKASAVDAAAVKKKSRNNSLLRCLKRARDIYVNTFCGCAGAGGGSRRGAGFTAGVAVLMPRARSRSAFGQSSGLGENDFIDLVRASSKRNAAAAAPAGVPRSQSSAPAIGRIDEERSTEFEEDVKPGIGSRSQSCTVVAGGRMLGGRPRNLHQNQSG</sequence>
<keyword evidence="3" id="KW-1185">Reference proteome</keyword>
<comment type="caution">
    <text evidence="2">The sequence shown here is derived from an EMBL/GenBank/DDBJ whole genome shotgun (WGS) entry which is preliminary data.</text>
</comment>
<evidence type="ECO:0000256" key="1">
    <source>
        <dbReference type="SAM" id="MobiDB-lite"/>
    </source>
</evidence>
<feature type="compositionally biased region" description="Basic and acidic residues" evidence="1">
    <location>
        <begin position="123"/>
        <end position="137"/>
    </location>
</feature>
<name>A0AAP0BE90_9ASPA</name>
<accession>A0AAP0BE90</accession>
<dbReference type="AlphaFoldDB" id="A0AAP0BE90"/>